<evidence type="ECO:0000259" key="2">
    <source>
        <dbReference type="PROSITE" id="PS50097"/>
    </source>
</evidence>
<dbReference type="Proteomes" id="UP000799770">
    <property type="component" value="Unassembled WGS sequence"/>
</dbReference>
<feature type="domain" description="BTB" evidence="2">
    <location>
        <begin position="28"/>
        <end position="93"/>
    </location>
</feature>
<dbReference type="OrthoDB" id="194443at2759"/>
<sequence>MAKAKSKGKVRSGKGQGTLRISAVSHGGSIIVKAGGSQEGLYLHKAFLSNYSGYFEGALSGSFSETEDGVVTIQDVDEKAFNVFADFIYHHKIPDGLKGWAECAEVELKTGNTETDDMNLDAALLLWYRTYILADRLLVPALKDALLEDFFKEFEDGTSYPHGQGVKEVVENLMDTDPLIDLLVDAQCLWPDKGNPRWMESFEKLPRDFLARVTLKLYTFWETDRKKGRKPRVLQRSDYGLPPRTPKQKRMD</sequence>
<evidence type="ECO:0000313" key="4">
    <source>
        <dbReference type="Proteomes" id="UP000799770"/>
    </source>
</evidence>
<feature type="region of interest" description="Disordered" evidence="1">
    <location>
        <begin position="231"/>
        <end position="252"/>
    </location>
</feature>
<reference evidence="3" key="1">
    <citation type="journal article" date="2020" name="Stud. Mycol.">
        <title>101 Dothideomycetes genomes: a test case for predicting lifestyles and emergence of pathogens.</title>
        <authorList>
            <person name="Haridas S."/>
            <person name="Albert R."/>
            <person name="Binder M."/>
            <person name="Bloem J."/>
            <person name="Labutti K."/>
            <person name="Salamov A."/>
            <person name="Andreopoulos B."/>
            <person name="Baker S."/>
            <person name="Barry K."/>
            <person name="Bills G."/>
            <person name="Bluhm B."/>
            <person name="Cannon C."/>
            <person name="Castanera R."/>
            <person name="Culley D."/>
            <person name="Daum C."/>
            <person name="Ezra D."/>
            <person name="Gonzalez J."/>
            <person name="Henrissat B."/>
            <person name="Kuo A."/>
            <person name="Liang C."/>
            <person name="Lipzen A."/>
            <person name="Lutzoni F."/>
            <person name="Magnuson J."/>
            <person name="Mondo S."/>
            <person name="Nolan M."/>
            <person name="Ohm R."/>
            <person name="Pangilinan J."/>
            <person name="Park H.-J."/>
            <person name="Ramirez L."/>
            <person name="Alfaro M."/>
            <person name="Sun H."/>
            <person name="Tritt A."/>
            <person name="Yoshinaga Y."/>
            <person name="Zwiers L.-H."/>
            <person name="Turgeon B."/>
            <person name="Goodwin S."/>
            <person name="Spatafora J."/>
            <person name="Crous P."/>
            <person name="Grigoriev I."/>
        </authorList>
    </citation>
    <scope>NUCLEOTIDE SEQUENCE</scope>
    <source>
        <strain evidence="3">CBS 627.86</strain>
    </source>
</reference>
<dbReference type="InterPro" id="IPR011333">
    <property type="entry name" value="SKP1/BTB/POZ_sf"/>
</dbReference>
<evidence type="ECO:0000313" key="3">
    <source>
        <dbReference type="EMBL" id="KAF2117817.1"/>
    </source>
</evidence>
<dbReference type="Pfam" id="PF00651">
    <property type="entry name" value="BTB"/>
    <property type="match status" value="1"/>
</dbReference>
<accession>A0A6A5ZGF0</accession>
<protein>
    <recommendedName>
        <fullName evidence="2">BTB domain-containing protein</fullName>
    </recommendedName>
</protein>
<proteinExistence type="predicted"/>
<dbReference type="PANTHER" id="PTHR47843">
    <property type="entry name" value="BTB DOMAIN-CONTAINING PROTEIN-RELATED"/>
    <property type="match status" value="1"/>
</dbReference>
<dbReference type="AlphaFoldDB" id="A0A6A5ZGF0"/>
<dbReference type="InterPro" id="IPR000210">
    <property type="entry name" value="BTB/POZ_dom"/>
</dbReference>
<dbReference type="EMBL" id="ML977318">
    <property type="protein sequence ID" value="KAF2117817.1"/>
    <property type="molecule type" value="Genomic_DNA"/>
</dbReference>
<gene>
    <name evidence="3" type="ORF">BDV96DRAFT_597690</name>
</gene>
<organism evidence="3 4">
    <name type="scientific">Lophiotrema nucula</name>
    <dbReference type="NCBI Taxonomy" id="690887"/>
    <lineage>
        <taxon>Eukaryota</taxon>
        <taxon>Fungi</taxon>
        <taxon>Dikarya</taxon>
        <taxon>Ascomycota</taxon>
        <taxon>Pezizomycotina</taxon>
        <taxon>Dothideomycetes</taxon>
        <taxon>Pleosporomycetidae</taxon>
        <taxon>Pleosporales</taxon>
        <taxon>Lophiotremataceae</taxon>
        <taxon>Lophiotrema</taxon>
    </lineage>
</organism>
<dbReference type="Gene3D" id="3.30.710.10">
    <property type="entry name" value="Potassium Channel Kv1.1, Chain A"/>
    <property type="match status" value="1"/>
</dbReference>
<keyword evidence="4" id="KW-1185">Reference proteome</keyword>
<evidence type="ECO:0000256" key="1">
    <source>
        <dbReference type="SAM" id="MobiDB-lite"/>
    </source>
</evidence>
<dbReference type="PANTHER" id="PTHR47843:SF2">
    <property type="entry name" value="BTB DOMAIN-CONTAINING PROTEIN"/>
    <property type="match status" value="1"/>
</dbReference>
<dbReference type="SUPFAM" id="SSF54695">
    <property type="entry name" value="POZ domain"/>
    <property type="match status" value="1"/>
</dbReference>
<dbReference type="PROSITE" id="PS50097">
    <property type="entry name" value="BTB"/>
    <property type="match status" value="1"/>
</dbReference>
<name>A0A6A5ZGF0_9PLEO</name>
<dbReference type="CDD" id="cd18186">
    <property type="entry name" value="BTB_POZ_ZBTB_KLHL-like"/>
    <property type="match status" value="1"/>
</dbReference>